<dbReference type="EMBL" id="OB794056">
    <property type="protein sequence ID" value="CAD7429379.1"/>
    <property type="molecule type" value="Genomic_DNA"/>
</dbReference>
<evidence type="ECO:0000313" key="1">
    <source>
        <dbReference type="EMBL" id="CAD7429379.1"/>
    </source>
</evidence>
<reference evidence="1" key="1">
    <citation type="submission" date="2020-11" db="EMBL/GenBank/DDBJ databases">
        <authorList>
            <person name="Tran Van P."/>
        </authorList>
    </citation>
    <scope>NUCLEOTIDE SEQUENCE</scope>
</reference>
<gene>
    <name evidence="1" type="ORF">TMSB3V08_LOCUS6157</name>
</gene>
<dbReference type="AlphaFoldDB" id="A0A7R9E8E4"/>
<sequence length="192" mass="21431">MGVYDCLDVLRTKLFHRLFHRYNTRMIGYRGRINDHDGTRIGSAESGSRECLCLSSPTPAMARAGPDLFITGAYPVSKSPAEAMFPTGGNLDQLLREVHSQELSAEQDAEGDDPETRVVVEPDHVCAGQQVPIRNCCYAGTVVYIWGREWWGMAVLVCMVCCMNCLPPRRIQRQLKRLVAPLCGVIDTKLIM</sequence>
<organism evidence="1">
    <name type="scientific">Timema monikensis</name>
    <dbReference type="NCBI Taxonomy" id="170555"/>
    <lineage>
        <taxon>Eukaryota</taxon>
        <taxon>Metazoa</taxon>
        <taxon>Ecdysozoa</taxon>
        <taxon>Arthropoda</taxon>
        <taxon>Hexapoda</taxon>
        <taxon>Insecta</taxon>
        <taxon>Pterygota</taxon>
        <taxon>Neoptera</taxon>
        <taxon>Polyneoptera</taxon>
        <taxon>Phasmatodea</taxon>
        <taxon>Timematodea</taxon>
        <taxon>Timematoidea</taxon>
        <taxon>Timematidae</taxon>
        <taxon>Timema</taxon>
    </lineage>
</organism>
<name>A0A7R9E8E4_9NEOP</name>
<accession>A0A7R9E8E4</accession>
<protein>
    <submittedName>
        <fullName evidence="1">Uncharacterized protein</fullName>
    </submittedName>
</protein>
<proteinExistence type="predicted"/>